<evidence type="ECO:0000313" key="4">
    <source>
        <dbReference type="EMBL" id="KAF1377982.1"/>
    </source>
</evidence>
<protein>
    <recommendedName>
        <fullName evidence="3">Tantalus-like domain-containing protein</fullName>
    </recommendedName>
</protein>
<sequence>MLSRPLTRCDDRGRGLTAVTPLLALPLADEGDDDTETQMGGFLPPLSSPFPPPPVLLPPPSSSFPPPSSSLPAPSLSPPPVPPSLLCLPPPPPVPAPPPCCSCSSLLPRLLSAHRSEVRRLLRGALASLGRRLDSLERRGQRKRRRKRRRRGEEEEEEERSQRKRRRRKRRRGEEHEEGSAVSPPTPCSPAHLSRVTSSSDSEDLAPPPLSSGSSQSEQRKRKPRGREEPDDEEEEEDSGRFVGRMAFSSRGGGQEGGLTLHRFPHRNQRRREGGAAGQSQKDVSVVRQNGYTSSFSQHALLLQPAQSQSEALDVSSGRWRFCDVPPPLALSSNHEALHIWRLVSFSPAPMLRLSAVAVETLSELLRGGACVRPLRPLRDWTAPPSLSSDHCYVRTAKPSPAFSARRQQKQRANHSSRSLHPPWRRPLPLPLCSANGLSAPLAVVQSAASSQFLSSNEERGKRVSQIRIRRASPRETPLTPMGLPKVKRLKKKEFSLEEIYTNKNYKSPSTNRSLETIFEEPREKDGALLLIGQQRRRRLLLFPDFTQPRKRKRAGLPVAMAPRKRVAARRHGNGDGEDADADVMLLQRLSALEDFLTQQGLDL</sequence>
<comment type="caution">
    <text evidence="4">The sequence shown here is derived from an EMBL/GenBank/DDBJ whole genome shotgun (WGS) entry which is preliminary data.</text>
</comment>
<evidence type="ECO:0000259" key="3">
    <source>
        <dbReference type="Pfam" id="PF15386"/>
    </source>
</evidence>
<feature type="region of interest" description="Disordered" evidence="2">
    <location>
        <begin position="1"/>
        <end position="20"/>
    </location>
</feature>
<feature type="compositionally biased region" description="Acidic residues" evidence="2">
    <location>
        <begin position="229"/>
        <end position="238"/>
    </location>
</feature>
<proteinExistence type="predicted"/>
<keyword evidence="1" id="KW-0597">Phosphoprotein</keyword>
<name>A0A6A5EUV8_PERFL</name>
<feature type="domain" description="Tantalus-like" evidence="3">
    <location>
        <begin position="479"/>
        <end position="536"/>
    </location>
</feature>
<feature type="compositionally biased region" description="Basic residues" evidence="2">
    <location>
        <begin position="162"/>
        <end position="171"/>
    </location>
</feature>
<dbReference type="Proteomes" id="UP000465112">
    <property type="component" value="Chromosome 17"/>
</dbReference>
<feature type="region of interest" description="Disordered" evidence="2">
    <location>
        <begin position="126"/>
        <end position="283"/>
    </location>
</feature>
<reference evidence="4 5" key="1">
    <citation type="submission" date="2019-06" db="EMBL/GenBank/DDBJ databases">
        <title>A chromosome-scale genome assembly of the European perch, Perca fluviatilis.</title>
        <authorList>
            <person name="Roques C."/>
            <person name="Zahm M."/>
            <person name="Cabau C."/>
            <person name="Klopp C."/>
            <person name="Bouchez O."/>
            <person name="Donnadieu C."/>
            <person name="Kuhl H."/>
            <person name="Gislard M."/>
            <person name="Guendouz S."/>
            <person name="Journot L."/>
            <person name="Haffray P."/>
            <person name="Bestin A."/>
            <person name="Morvezen R."/>
            <person name="Feron R."/>
            <person name="Wen M."/>
            <person name="Jouanno E."/>
            <person name="Herpin A."/>
            <person name="Schartl M."/>
            <person name="Postlethwait J."/>
            <person name="Schaerlinger B."/>
            <person name="Chardard D."/>
            <person name="Lecocq T."/>
            <person name="Poncet C."/>
            <person name="Jaffrelo L."/>
            <person name="Lampietro C."/>
            <person name="Guiguen Y."/>
        </authorList>
    </citation>
    <scope>NUCLEOTIDE SEQUENCE [LARGE SCALE GENOMIC DNA]</scope>
    <source>
        <tissue evidence="4">Blood</tissue>
    </source>
</reference>
<evidence type="ECO:0000313" key="5">
    <source>
        <dbReference type="Proteomes" id="UP000465112"/>
    </source>
</evidence>
<evidence type="ECO:0000256" key="1">
    <source>
        <dbReference type="ARBA" id="ARBA00022553"/>
    </source>
</evidence>
<gene>
    <name evidence="4" type="ORF">PFLUV_G00206460</name>
</gene>
<evidence type="ECO:0000256" key="2">
    <source>
        <dbReference type="SAM" id="MobiDB-lite"/>
    </source>
</evidence>
<dbReference type="EMBL" id="VHII01000017">
    <property type="protein sequence ID" value="KAF1377982.1"/>
    <property type="molecule type" value="Genomic_DNA"/>
</dbReference>
<organism evidence="4 5">
    <name type="scientific">Perca fluviatilis</name>
    <name type="common">European perch</name>
    <dbReference type="NCBI Taxonomy" id="8168"/>
    <lineage>
        <taxon>Eukaryota</taxon>
        <taxon>Metazoa</taxon>
        <taxon>Chordata</taxon>
        <taxon>Craniata</taxon>
        <taxon>Vertebrata</taxon>
        <taxon>Euteleostomi</taxon>
        <taxon>Actinopterygii</taxon>
        <taxon>Neopterygii</taxon>
        <taxon>Teleostei</taxon>
        <taxon>Neoteleostei</taxon>
        <taxon>Acanthomorphata</taxon>
        <taxon>Eupercaria</taxon>
        <taxon>Perciformes</taxon>
        <taxon>Percoidei</taxon>
        <taxon>Percidae</taxon>
        <taxon>Percinae</taxon>
        <taxon>Perca</taxon>
    </lineage>
</organism>
<dbReference type="InterPro" id="IPR026320">
    <property type="entry name" value="PRR14"/>
</dbReference>
<feature type="compositionally biased region" description="Basic residues" evidence="2">
    <location>
        <begin position="140"/>
        <end position="150"/>
    </location>
</feature>
<keyword evidence="5" id="KW-1185">Reference proteome</keyword>
<dbReference type="PANTHER" id="PTHR14522:SF2">
    <property type="entry name" value="PROLINE-RICH PROTEIN 14"/>
    <property type="match status" value="1"/>
</dbReference>
<feature type="region of interest" description="Disordered" evidence="2">
    <location>
        <begin position="27"/>
        <end position="101"/>
    </location>
</feature>
<dbReference type="Pfam" id="PF15386">
    <property type="entry name" value="Tantalus"/>
    <property type="match status" value="1"/>
</dbReference>
<accession>A0A6A5EUV8</accession>
<dbReference type="InterPro" id="IPR028149">
    <property type="entry name" value="Tantalus-like"/>
</dbReference>
<feature type="region of interest" description="Disordered" evidence="2">
    <location>
        <begin position="400"/>
        <end position="423"/>
    </location>
</feature>
<feature type="compositionally biased region" description="Pro residues" evidence="2">
    <location>
        <begin position="46"/>
        <end position="99"/>
    </location>
</feature>
<dbReference type="AlphaFoldDB" id="A0A6A5EUV8"/>
<dbReference type="PANTHER" id="PTHR14522">
    <property type="entry name" value="EMO2-RELATED"/>
    <property type="match status" value="1"/>
</dbReference>